<name>A0ABP8Z811_9ACTN</name>
<dbReference type="RefSeq" id="WP_345528496.1">
    <property type="nucleotide sequence ID" value="NZ_BAABKN010000023.1"/>
</dbReference>
<dbReference type="SUPFAM" id="SSF56059">
    <property type="entry name" value="Glutathione synthetase ATP-binding domain-like"/>
    <property type="match status" value="1"/>
</dbReference>
<dbReference type="InterPro" id="IPR005479">
    <property type="entry name" value="CPAse_ATP-bd"/>
</dbReference>
<dbReference type="Gene3D" id="2.40.50.100">
    <property type="match status" value="1"/>
</dbReference>
<keyword evidence="5" id="KW-0092">Biotin</keyword>
<comment type="cofactor">
    <cofactor evidence="1">
        <name>biotin</name>
        <dbReference type="ChEBI" id="CHEBI:57586"/>
    </cofactor>
</comment>
<evidence type="ECO:0000256" key="1">
    <source>
        <dbReference type="ARBA" id="ARBA00001953"/>
    </source>
</evidence>
<evidence type="ECO:0000313" key="10">
    <source>
        <dbReference type="EMBL" id="GAA4749208.1"/>
    </source>
</evidence>
<dbReference type="InterPro" id="IPR011053">
    <property type="entry name" value="Single_hybrid_motif"/>
</dbReference>
<dbReference type="InterPro" id="IPR001882">
    <property type="entry name" value="Biotin_BS"/>
</dbReference>
<dbReference type="SUPFAM" id="SSF52440">
    <property type="entry name" value="PreATP-grasp domain"/>
    <property type="match status" value="1"/>
</dbReference>
<evidence type="ECO:0000259" key="8">
    <source>
        <dbReference type="PROSITE" id="PS50975"/>
    </source>
</evidence>
<feature type="domain" description="Lipoyl-binding" evidence="7">
    <location>
        <begin position="587"/>
        <end position="662"/>
    </location>
</feature>
<dbReference type="SUPFAM" id="SSF51246">
    <property type="entry name" value="Rudiment single hybrid motif"/>
    <property type="match status" value="1"/>
</dbReference>
<protein>
    <submittedName>
        <fullName evidence="10">Biotin carboxylase N-terminal domain-containing protein</fullName>
    </submittedName>
</protein>
<dbReference type="InterPro" id="IPR011761">
    <property type="entry name" value="ATP-grasp"/>
</dbReference>
<dbReference type="Pfam" id="PF00289">
    <property type="entry name" value="Biotin_carb_N"/>
    <property type="match status" value="1"/>
</dbReference>
<dbReference type="InterPro" id="IPR005481">
    <property type="entry name" value="BC-like_N"/>
</dbReference>
<dbReference type="InterPro" id="IPR016185">
    <property type="entry name" value="PreATP-grasp_dom_sf"/>
</dbReference>
<reference evidence="11" key="1">
    <citation type="journal article" date="2019" name="Int. J. Syst. Evol. Microbiol.">
        <title>The Global Catalogue of Microorganisms (GCM) 10K type strain sequencing project: providing services to taxonomists for standard genome sequencing and annotation.</title>
        <authorList>
            <consortium name="The Broad Institute Genomics Platform"/>
            <consortium name="The Broad Institute Genome Sequencing Center for Infectious Disease"/>
            <person name="Wu L."/>
            <person name="Ma J."/>
        </authorList>
    </citation>
    <scope>NUCLEOTIDE SEQUENCE [LARGE SCALE GENOMIC DNA]</scope>
    <source>
        <strain evidence="11">JCM 18532</strain>
    </source>
</reference>
<dbReference type="EMBL" id="BAABKN010000023">
    <property type="protein sequence ID" value="GAA4749208.1"/>
    <property type="molecule type" value="Genomic_DNA"/>
</dbReference>
<accession>A0ABP8Z811</accession>
<evidence type="ECO:0000256" key="2">
    <source>
        <dbReference type="ARBA" id="ARBA00022598"/>
    </source>
</evidence>
<evidence type="ECO:0000256" key="6">
    <source>
        <dbReference type="PROSITE-ProRule" id="PRU00409"/>
    </source>
</evidence>
<sequence length="666" mass="71531">MTTIGTTPLQRVLVANRAEIASRVFRTCRSLGIETVAIHSDADAELPYVREADHVVHLPGNAPTDTYLRADLVIDAARRTGADAVHPGYGFLSENAEFARAVIDAGLVWIGPRPESIEAMGSKIGAKQLMRDAGVPLLEAPEQPTEADLPLIVKASAGGGGRGMRIVRSLAELPSEIEKAAAEAVSAFGDGTVFVEPYIERGRHVEVQVVGTRDGVLVLGTRDCSVQRRHQKVVEEAPGPALPSVALEEQLLDAARRAAEAIDYWGAGTVEFLVDSERDRFYFLEMNTRLQVEHPVTEAVFGIDLVEMQLDVAEGHGFSDLVLEEMEKRSEDTSEDRMAARPVGHAIEVRLYAEDPSADYQPQSGVLTTFEIPREDGVRVDAGFETGSEVSTHYDAMLAKVVAHAPTRRAAARKLAGVLSRARIHGLVTNRDLLVAILRDQKFLAGDVSTQFIESSGVVSGLPRSDSELAPQPPRDAAVAAAIALAEQTRARRTVQRGIPVAWRNVTSQPQRTLFEQCTVEWFGGRDGYIVEGLAVVSASPDRVVLETDGVRTSYEVSVPGHDSYDVNVDSPRGHVRLTRVPRFVDPADAVASGSLLAPMPGTVVRVAVETGQTVEAGEPVLVLEAMKMQHTVSAPYAGVVAEINVKTGAQVASGEVLAVVEGVEA</sequence>
<dbReference type="SMART" id="SM00878">
    <property type="entry name" value="Biotin_carb_C"/>
    <property type="match status" value="1"/>
</dbReference>
<comment type="caution">
    <text evidence="10">The sequence shown here is derived from an EMBL/GenBank/DDBJ whole genome shotgun (WGS) entry which is preliminary data.</text>
</comment>
<evidence type="ECO:0000256" key="5">
    <source>
        <dbReference type="ARBA" id="ARBA00023267"/>
    </source>
</evidence>
<evidence type="ECO:0000259" key="7">
    <source>
        <dbReference type="PROSITE" id="PS50968"/>
    </source>
</evidence>
<dbReference type="PROSITE" id="PS50975">
    <property type="entry name" value="ATP_GRASP"/>
    <property type="match status" value="1"/>
</dbReference>
<evidence type="ECO:0000256" key="3">
    <source>
        <dbReference type="ARBA" id="ARBA00022741"/>
    </source>
</evidence>
<dbReference type="SUPFAM" id="SSF51230">
    <property type="entry name" value="Single hybrid motif"/>
    <property type="match status" value="1"/>
</dbReference>
<dbReference type="PROSITE" id="PS50979">
    <property type="entry name" value="BC"/>
    <property type="match status" value="1"/>
</dbReference>
<proteinExistence type="predicted"/>
<evidence type="ECO:0000259" key="9">
    <source>
        <dbReference type="PROSITE" id="PS50979"/>
    </source>
</evidence>
<feature type="domain" description="Biotin carboxylation" evidence="9">
    <location>
        <begin position="8"/>
        <end position="458"/>
    </location>
</feature>
<dbReference type="PROSITE" id="PS00867">
    <property type="entry name" value="CPSASE_2"/>
    <property type="match status" value="1"/>
</dbReference>
<dbReference type="Pfam" id="PF02786">
    <property type="entry name" value="CPSase_L_D2"/>
    <property type="match status" value="1"/>
</dbReference>
<dbReference type="InterPro" id="IPR011764">
    <property type="entry name" value="Biotin_carboxylation_dom"/>
</dbReference>
<dbReference type="InterPro" id="IPR011054">
    <property type="entry name" value="Rudment_hybrid_motif"/>
</dbReference>
<keyword evidence="11" id="KW-1185">Reference proteome</keyword>
<evidence type="ECO:0000313" key="11">
    <source>
        <dbReference type="Proteomes" id="UP001499882"/>
    </source>
</evidence>
<organism evidence="10 11">
    <name type="scientific">Nocardioides endophyticus</name>
    <dbReference type="NCBI Taxonomy" id="1353775"/>
    <lineage>
        <taxon>Bacteria</taxon>
        <taxon>Bacillati</taxon>
        <taxon>Actinomycetota</taxon>
        <taxon>Actinomycetes</taxon>
        <taxon>Propionibacteriales</taxon>
        <taxon>Nocardioidaceae</taxon>
        <taxon>Nocardioides</taxon>
    </lineage>
</organism>
<dbReference type="CDD" id="cd06850">
    <property type="entry name" value="biotinyl_domain"/>
    <property type="match status" value="1"/>
</dbReference>
<dbReference type="PANTHER" id="PTHR18866">
    <property type="entry name" value="CARBOXYLASE:PYRUVATE/ACETYL-COA/PROPIONYL-COA CARBOXYLASE"/>
    <property type="match status" value="1"/>
</dbReference>
<dbReference type="Proteomes" id="UP001499882">
    <property type="component" value="Unassembled WGS sequence"/>
</dbReference>
<dbReference type="InterPro" id="IPR005482">
    <property type="entry name" value="Biotin_COase_C"/>
</dbReference>
<keyword evidence="3 6" id="KW-0547">Nucleotide-binding</keyword>
<dbReference type="PROSITE" id="PS00188">
    <property type="entry name" value="BIOTIN"/>
    <property type="match status" value="1"/>
</dbReference>
<dbReference type="InterPro" id="IPR050856">
    <property type="entry name" value="Biotin_carboxylase_complex"/>
</dbReference>
<dbReference type="PROSITE" id="PS50968">
    <property type="entry name" value="BIOTINYL_LIPOYL"/>
    <property type="match status" value="1"/>
</dbReference>
<dbReference type="InterPro" id="IPR000089">
    <property type="entry name" value="Biotin_lipoyl"/>
</dbReference>
<dbReference type="Gene3D" id="3.30.470.20">
    <property type="entry name" value="ATP-grasp fold, B domain"/>
    <property type="match status" value="1"/>
</dbReference>
<feature type="domain" description="ATP-grasp" evidence="8">
    <location>
        <begin position="114"/>
        <end position="314"/>
    </location>
</feature>
<gene>
    <name evidence="10" type="ORF">GCM10023350_37850</name>
</gene>
<keyword evidence="2" id="KW-0436">Ligase</keyword>
<dbReference type="PANTHER" id="PTHR18866:SF126">
    <property type="entry name" value="BIOTIN CARBOXYLASE"/>
    <property type="match status" value="1"/>
</dbReference>
<dbReference type="Pfam" id="PF02785">
    <property type="entry name" value="Biotin_carb_C"/>
    <property type="match status" value="1"/>
</dbReference>
<dbReference type="Pfam" id="PF00364">
    <property type="entry name" value="Biotin_lipoyl"/>
    <property type="match status" value="1"/>
</dbReference>
<keyword evidence="4 6" id="KW-0067">ATP-binding</keyword>
<evidence type="ECO:0000256" key="4">
    <source>
        <dbReference type="ARBA" id="ARBA00022840"/>
    </source>
</evidence>